<dbReference type="HOGENOM" id="CLU_3185888_0_0_9"/>
<accession>C9KL59</accession>
<dbReference type="Proteomes" id="UP000003671">
    <property type="component" value="Unassembled WGS sequence"/>
</dbReference>
<proteinExistence type="predicted"/>
<gene>
    <name evidence="1" type="ORF">MITSMUL_03955</name>
</gene>
<reference evidence="1" key="1">
    <citation type="submission" date="2009-09" db="EMBL/GenBank/DDBJ databases">
        <authorList>
            <person name="Weinstock G."/>
            <person name="Sodergren E."/>
            <person name="Clifton S."/>
            <person name="Fulton L."/>
            <person name="Fulton B."/>
            <person name="Courtney L."/>
            <person name="Fronick C."/>
            <person name="Harrison M."/>
            <person name="Strong C."/>
            <person name="Farmer C."/>
            <person name="Delahaunty K."/>
            <person name="Markovic C."/>
            <person name="Hall O."/>
            <person name="Minx P."/>
            <person name="Tomlinson C."/>
            <person name="Mitreva M."/>
            <person name="Nelson J."/>
            <person name="Hou S."/>
            <person name="Wollam A."/>
            <person name="Pepin K.H."/>
            <person name="Johnson M."/>
            <person name="Bhonagiri V."/>
            <person name="Nash W.E."/>
            <person name="Warren W."/>
            <person name="Chinwalla A."/>
            <person name="Mardis E.R."/>
            <person name="Wilson R.K."/>
        </authorList>
    </citation>
    <scope>NUCLEOTIDE SEQUENCE [LARGE SCALE GENOMIC DNA]</scope>
    <source>
        <strain evidence="1">DSM 20544</strain>
    </source>
</reference>
<protein>
    <submittedName>
        <fullName evidence="1">Uncharacterized protein</fullName>
    </submittedName>
</protein>
<comment type="caution">
    <text evidence="1">The sequence shown here is derived from an EMBL/GenBank/DDBJ whole genome shotgun (WGS) entry which is preliminary data.</text>
</comment>
<evidence type="ECO:0000313" key="1">
    <source>
        <dbReference type="EMBL" id="EEX69337.1"/>
    </source>
</evidence>
<organism evidence="1 2">
    <name type="scientific">Mitsuokella multacida DSM 20544</name>
    <dbReference type="NCBI Taxonomy" id="500635"/>
    <lineage>
        <taxon>Bacteria</taxon>
        <taxon>Bacillati</taxon>
        <taxon>Bacillota</taxon>
        <taxon>Negativicutes</taxon>
        <taxon>Selenomonadales</taxon>
        <taxon>Selenomonadaceae</taxon>
        <taxon>Mitsuokella</taxon>
    </lineage>
</organism>
<dbReference type="EMBL" id="ABWK02000010">
    <property type="protein sequence ID" value="EEX69337.1"/>
    <property type="molecule type" value="Genomic_DNA"/>
</dbReference>
<dbReference type="AlphaFoldDB" id="C9KL59"/>
<evidence type="ECO:0000313" key="2">
    <source>
        <dbReference type="Proteomes" id="UP000003671"/>
    </source>
</evidence>
<dbReference type="PATRIC" id="fig|500635.8.peg.355"/>
<name>C9KL59_9FIRM</name>
<keyword evidence="2" id="KW-1185">Reference proteome</keyword>
<sequence length="46" mass="5466">MPRTVKHKQMQYFLLYHIPRAVYKKADPSKKEVCPIDSRSPSHQIL</sequence>